<evidence type="ECO:0000256" key="1">
    <source>
        <dbReference type="SAM" id="Coils"/>
    </source>
</evidence>
<keyword evidence="1" id="KW-0175">Coiled coil</keyword>
<protein>
    <submittedName>
        <fullName evidence="2">Uncharacterized protein</fullName>
    </submittedName>
</protein>
<organism evidence="2 3">
    <name type="scientific">Riccia fluitans</name>
    <dbReference type="NCBI Taxonomy" id="41844"/>
    <lineage>
        <taxon>Eukaryota</taxon>
        <taxon>Viridiplantae</taxon>
        <taxon>Streptophyta</taxon>
        <taxon>Embryophyta</taxon>
        <taxon>Marchantiophyta</taxon>
        <taxon>Marchantiopsida</taxon>
        <taxon>Marchantiidae</taxon>
        <taxon>Marchantiales</taxon>
        <taxon>Ricciaceae</taxon>
        <taxon>Riccia</taxon>
    </lineage>
</organism>
<gene>
    <name evidence="2" type="ORF">R1flu_010703</name>
</gene>
<evidence type="ECO:0000313" key="3">
    <source>
        <dbReference type="Proteomes" id="UP001605036"/>
    </source>
</evidence>
<dbReference type="Gene3D" id="1.10.287.1490">
    <property type="match status" value="1"/>
</dbReference>
<sequence>MHTAVPKLKKLYHLLMEVASVGHLLSSLISHHFSSASTSQSDRAITGQLDLDKAELNAQIETLQSKLSALEDDNDHLQEKISNLQADRDKLEESYSNLEQSLAGVTQRSVELDHEKLDLHSKLETHGSQLSVLQSQLIEHQETVTNLQEERNKLEEESKKLEESLASLVFQLVNESFSNQMTMKPTSVIFQFQFTCGSSSSLLRDRKEGQ</sequence>
<dbReference type="Proteomes" id="UP001605036">
    <property type="component" value="Unassembled WGS sequence"/>
</dbReference>
<keyword evidence="3" id="KW-1185">Reference proteome</keyword>
<accession>A0ABD1Z5Q6</accession>
<reference evidence="2 3" key="1">
    <citation type="submission" date="2024-09" db="EMBL/GenBank/DDBJ databases">
        <title>Chromosome-scale assembly of Riccia fluitans.</title>
        <authorList>
            <person name="Paukszto L."/>
            <person name="Sawicki J."/>
            <person name="Karawczyk K."/>
            <person name="Piernik-Szablinska J."/>
            <person name="Szczecinska M."/>
            <person name="Mazdziarz M."/>
        </authorList>
    </citation>
    <scope>NUCLEOTIDE SEQUENCE [LARGE SCALE GENOMIC DNA]</scope>
    <source>
        <strain evidence="2">Rf_01</strain>
        <tissue evidence="2">Aerial parts of the thallus</tissue>
    </source>
</reference>
<evidence type="ECO:0000313" key="2">
    <source>
        <dbReference type="EMBL" id="KAL2643116.1"/>
    </source>
</evidence>
<feature type="coiled-coil region" evidence="1">
    <location>
        <begin position="53"/>
        <end position="171"/>
    </location>
</feature>
<proteinExistence type="predicted"/>
<dbReference type="EMBL" id="JBHFFA010000002">
    <property type="protein sequence ID" value="KAL2643116.1"/>
    <property type="molecule type" value="Genomic_DNA"/>
</dbReference>
<comment type="caution">
    <text evidence="2">The sequence shown here is derived from an EMBL/GenBank/DDBJ whole genome shotgun (WGS) entry which is preliminary data.</text>
</comment>
<dbReference type="SUPFAM" id="SSF57997">
    <property type="entry name" value="Tropomyosin"/>
    <property type="match status" value="1"/>
</dbReference>
<dbReference type="AlphaFoldDB" id="A0ABD1Z5Q6"/>
<name>A0ABD1Z5Q6_9MARC</name>